<organism evidence="1 2">
    <name type="scientific">Glutamicibacter arilaitensis</name>
    <dbReference type="NCBI Taxonomy" id="256701"/>
    <lineage>
        <taxon>Bacteria</taxon>
        <taxon>Bacillati</taxon>
        <taxon>Actinomycetota</taxon>
        <taxon>Actinomycetes</taxon>
        <taxon>Micrococcales</taxon>
        <taxon>Micrococcaceae</taxon>
        <taxon>Glutamicibacter</taxon>
    </lineage>
</organism>
<sequence length="129" mass="14798">MVFTPSINQNVFEFKVAGSKKTWKLPLRQYLPMAIVERLETNGMRIAKHKDALEEMHRRSLDGEEVEDLPEGFDPQLIVELQEAQRDLFDKYCPGLYDVANRQEINGVMAEWGRVSNIELGESSALSRS</sequence>
<dbReference type="Proteomes" id="UP000235739">
    <property type="component" value="Unassembled WGS sequence"/>
</dbReference>
<evidence type="ECO:0000313" key="2">
    <source>
        <dbReference type="Proteomes" id="UP000235739"/>
    </source>
</evidence>
<comment type="caution">
    <text evidence="1">The sequence shown here is derived from an EMBL/GenBank/DDBJ whole genome shotgun (WGS) entry which is preliminary data.</text>
</comment>
<dbReference type="AlphaFoldDB" id="A0A2N7S652"/>
<protein>
    <submittedName>
        <fullName evidence="1">Uncharacterized protein</fullName>
    </submittedName>
</protein>
<name>A0A2N7S652_9MICC</name>
<proteinExistence type="predicted"/>
<reference evidence="1 2" key="1">
    <citation type="journal article" date="2017" name="Elife">
        <title>Extensive horizontal gene transfer in cheese-associated bacteria.</title>
        <authorList>
            <person name="Bonham K.S."/>
            <person name="Wolfe B.E."/>
            <person name="Dutton R.J."/>
        </authorList>
    </citation>
    <scope>NUCLEOTIDE SEQUENCE [LARGE SCALE GENOMIC DNA]</scope>
    <source>
        <strain evidence="1 2">JB182</strain>
    </source>
</reference>
<dbReference type="RefSeq" id="WP_102598099.1">
    <property type="nucleotide sequence ID" value="NZ_JBQDJG010000011.1"/>
</dbReference>
<gene>
    <name evidence="1" type="ORF">CIK84_08840</name>
</gene>
<dbReference type="EMBL" id="PNQX01000001">
    <property type="protein sequence ID" value="PMQ21618.1"/>
    <property type="molecule type" value="Genomic_DNA"/>
</dbReference>
<evidence type="ECO:0000313" key="1">
    <source>
        <dbReference type="EMBL" id="PMQ21618.1"/>
    </source>
</evidence>
<accession>A0A2N7S652</accession>